<dbReference type="Proteomes" id="UP000094291">
    <property type="component" value="Unassembled WGS sequence"/>
</dbReference>
<dbReference type="STRING" id="197479.BFW38_06950"/>
<protein>
    <recommendedName>
        <fullName evidence="7">Na+/H+ antiporter NhaC-like C-terminal domain-containing protein</fullName>
    </recommendedName>
</protein>
<feature type="transmembrane region" description="Helical" evidence="6">
    <location>
        <begin position="6"/>
        <end position="24"/>
    </location>
</feature>
<accession>A0A1E2VE26</accession>
<gene>
    <name evidence="8" type="ORF">BFW38_06950</name>
</gene>
<keyword evidence="3 6" id="KW-0812">Transmembrane</keyword>
<feature type="domain" description="Na+/H+ antiporter NhaC-like C-terminal" evidence="7">
    <location>
        <begin position="163"/>
        <end position="488"/>
    </location>
</feature>
<feature type="transmembrane region" description="Helical" evidence="6">
    <location>
        <begin position="299"/>
        <end position="318"/>
    </location>
</feature>
<evidence type="ECO:0000259" key="7">
    <source>
        <dbReference type="Pfam" id="PF03553"/>
    </source>
</evidence>
<keyword evidence="4 6" id="KW-1133">Transmembrane helix</keyword>
<keyword evidence="5 6" id="KW-0472">Membrane</keyword>
<evidence type="ECO:0000256" key="1">
    <source>
        <dbReference type="ARBA" id="ARBA00004651"/>
    </source>
</evidence>
<evidence type="ECO:0000256" key="4">
    <source>
        <dbReference type="ARBA" id="ARBA00022989"/>
    </source>
</evidence>
<evidence type="ECO:0000256" key="6">
    <source>
        <dbReference type="SAM" id="Phobius"/>
    </source>
</evidence>
<dbReference type="EMBL" id="MDTQ01000001">
    <property type="protein sequence ID" value="ODC05258.1"/>
    <property type="molecule type" value="Genomic_DNA"/>
</dbReference>
<keyword evidence="9" id="KW-1185">Reference proteome</keyword>
<feature type="transmembrane region" description="Helical" evidence="6">
    <location>
        <begin position="197"/>
        <end position="221"/>
    </location>
</feature>
<evidence type="ECO:0000256" key="2">
    <source>
        <dbReference type="ARBA" id="ARBA00022475"/>
    </source>
</evidence>
<keyword evidence="2" id="KW-1003">Cell membrane</keyword>
<dbReference type="RefSeq" id="WP_069000279.1">
    <property type="nucleotide sequence ID" value="NZ_MDTQ01000001.1"/>
</dbReference>
<proteinExistence type="predicted"/>
<comment type="subcellular location">
    <subcellularLocation>
        <location evidence="1">Cell membrane</location>
        <topology evidence="1">Multi-pass membrane protein</topology>
    </subcellularLocation>
</comment>
<comment type="caution">
    <text evidence="8">The sequence shown here is derived from an EMBL/GenBank/DDBJ whole genome shotgun (WGS) entry which is preliminary data.</text>
</comment>
<dbReference type="PANTHER" id="PTHR43478:SF1">
    <property type="entry name" value="NA+_H+ ANTIPORTER NHAC-LIKE C-TERMINAL DOMAIN-CONTAINING PROTEIN"/>
    <property type="match status" value="1"/>
</dbReference>
<organism evidence="8 9">
    <name type="scientific">Terasakiispira papahanaumokuakeensis</name>
    <dbReference type="NCBI Taxonomy" id="197479"/>
    <lineage>
        <taxon>Bacteria</taxon>
        <taxon>Pseudomonadati</taxon>
        <taxon>Pseudomonadota</taxon>
        <taxon>Gammaproteobacteria</taxon>
        <taxon>Oceanospirillales</taxon>
        <taxon>Terasakiispira</taxon>
    </lineage>
</organism>
<evidence type="ECO:0000313" key="9">
    <source>
        <dbReference type="Proteomes" id="UP000094291"/>
    </source>
</evidence>
<evidence type="ECO:0000313" key="8">
    <source>
        <dbReference type="EMBL" id="ODC05258.1"/>
    </source>
</evidence>
<dbReference type="Pfam" id="PF03553">
    <property type="entry name" value="Na_H_antiporter"/>
    <property type="match status" value="1"/>
</dbReference>
<feature type="transmembrane region" description="Helical" evidence="6">
    <location>
        <begin position="159"/>
        <end position="185"/>
    </location>
</feature>
<dbReference type="InterPro" id="IPR018461">
    <property type="entry name" value="Na/H_Antiport_NhaC-like_C"/>
</dbReference>
<evidence type="ECO:0000256" key="5">
    <source>
        <dbReference type="ARBA" id="ARBA00023136"/>
    </source>
</evidence>
<name>A0A1E2VE26_9GAMM</name>
<feature type="transmembrane region" description="Helical" evidence="6">
    <location>
        <begin position="339"/>
        <end position="365"/>
    </location>
</feature>
<reference evidence="8 9" key="1">
    <citation type="submission" date="2016-08" db="EMBL/GenBank/DDBJ databases">
        <authorList>
            <person name="Seilhamer J.J."/>
        </authorList>
    </citation>
    <scope>NUCLEOTIDE SEQUENCE [LARGE SCALE GENOMIC DNA]</scope>
    <source>
        <strain evidence="8 9">PH27A</strain>
    </source>
</reference>
<feature type="transmembrane region" description="Helical" evidence="6">
    <location>
        <begin position="471"/>
        <end position="488"/>
    </location>
</feature>
<dbReference type="AlphaFoldDB" id="A0A1E2VE26"/>
<dbReference type="GO" id="GO:0005886">
    <property type="term" value="C:plasma membrane"/>
    <property type="evidence" value="ECO:0007669"/>
    <property type="project" value="UniProtKB-SubCell"/>
</dbReference>
<feature type="transmembrane region" description="Helical" evidence="6">
    <location>
        <begin position="385"/>
        <end position="409"/>
    </location>
</feature>
<feature type="transmembrane region" description="Helical" evidence="6">
    <location>
        <begin position="259"/>
        <end position="279"/>
    </location>
</feature>
<dbReference type="PANTHER" id="PTHR43478">
    <property type="entry name" value="NA+/H+ ANTIPORTER-RELATED"/>
    <property type="match status" value="1"/>
</dbReference>
<feature type="transmembrane region" description="Helical" evidence="6">
    <location>
        <begin position="75"/>
        <end position="102"/>
    </location>
</feature>
<evidence type="ECO:0000256" key="3">
    <source>
        <dbReference type="ARBA" id="ARBA00022692"/>
    </source>
</evidence>
<feature type="transmembrane region" description="Helical" evidence="6">
    <location>
        <begin position="494"/>
        <end position="513"/>
    </location>
</feature>
<sequence>MTATQALLVPILAIGLAIVTRQVLLSLGIGLLVGALQLTDFAPLSALSYLLDRFLDVFLETTPEHWHFNWGKLNILIFLLLLGMVVSLATLSGGVAAFGYWAEKRIRNRRQSQLLTVMLGLAVFIDDYFNSLAVGSISRPIADRTGVSRPKLAYLIDSTAAPVCVLTPISSWGAYIISLLAGIIASTPALQMGPMEAFLWLIPLNYYAISALILVIAAAAWDINLGAMNRYQDEIQKASPSNPRPEGDIQRSSGHARDLLIPILSMVAATVIFLIWTGAQALGDTPFSIMGAMENTDPGRSLMFGGIAGVLAALWIIIKNLHHRTTQPAFDGGYKAVVLAMYQGMLSMMPAVRILVLAWMLTALIEDLQTGLYLADWVSQNEAFNWLPLILFVLAGAMAFATGTSWGTFGIMLPIAGDMALASDPSMLLPMFGAVLAGAVFGDHCSPISDTTILSSTGAGCHHIDHVNTQLPYALIGASTAALGYVGFAMTSNAIIGLLICVGLLISTIALLIRRSHQKGNAHHSTD</sequence>